<dbReference type="WBParaSite" id="HDID_0000504801-mRNA-1">
    <property type="protein sequence ID" value="HDID_0000504801-mRNA-1"/>
    <property type="gene ID" value="HDID_0000504801"/>
</dbReference>
<dbReference type="Proteomes" id="UP000274504">
    <property type="component" value="Unassembled WGS sequence"/>
</dbReference>
<evidence type="ECO:0000256" key="1">
    <source>
        <dbReference type="SAM" id="MobiDB-lite"/>
    </source>
</evidence>
<name>A0A0R3SJD3_HYMDI</name>
<protein>
    <submittedName>
        <fullName evidence="4">BHLH domain-containing protein</fullName>
    </submittedName>
</protein>
<evidence type="ECO:0000313" key="2">
    <source>
        <dbReference type="EMBL" id="VDL57364.1"/>
    </source>
</evidence>
<dbReference type="EMBL" id="UYSG01002269">
    <property type="protein sequence ID" value="VDL57364.1"/>
    <property type="molecule type" value="Genomic_DNA"/>
</dbReference>
<evidence type="ECO:0000313" key="4">
    <source>
        <dbReference type="WBParaSite" id="HDID_0000504801-mRNA-1"/>
    </source>
</evidence>
<proteinExistence type="predicted"/>
<accession>A0A0R3SJD3</accession>
<dbReference type="SUPFAM" id="SSF47459">
    <property type="entry name" value="HLH, helix-loop-helix DNA-binding domain"/>
    <property type="match status" value="1"/>
</dbReference>
<dbReference type="GO" id="GO:0046983">
    <property type="term" value="F:protein dimerization activity"/>
    <property type="evidence" value="ECO:0007669"/>
    <property type="project" value="InterPro"/>
</dbReference>
<feature type="compositionally biased region" description="Polar residues" evidence="1">
    <location>
        <begin position="168"/>
        <end position="179"/>
    </location>
</feature>
<organism evidence="4">
    <name type="scientific">Hymenolepis diminuta</name>
    <name type="common">Rat tapeworm</name>
    <dbReference type="NCBI Taxonomy" id="6216"/>
    <lineage>
        <taxon>Eukaryota</taxon>
        <taxon>Metazoa</taxon>
        <taxon>Spiralia</taxon>
        <taxon>Lophotrochozoa</taxon>
        <taxon>Platyhelminthes</taxon>
        <taxon>Cestoda</taxon>
        <taxon>Eucestoda</taxon>
        <taxon>Cyclophyllidea</taxon>
        <taxon>Hymenolepididae</taxon>
        <taxon>Hymenolepis</taxon>
    </lineage>
</organism>
<reference evidence="4" key="1">
    <citation type="submission" date="2017-02" db="UniProtKB">
        <authorList>
            <consortium name="WormBaseParasite"/>
        </authorList>
    </citation>
    <scope>IDENTIFICATION</scope>
</reference>
<reference evidence="2 3" key="2">
    <citation type="submission" date="2018-11" db="EMBL/GenBank/DDBJ databases">
        <authorList>
            <consortium name="Pathogen Informatics"/>
        </authorList>
    </citation>
    <scope>NUCLEOTIDE SEQUENCE [LARGE SCALE GENOMIC DNA]</scope>
</reference>
<dbReference type="InterPro" id="IPR036638">
    <property type="entry name" value="HLH_DNA-bd_sf"/>
</dbReference>
<evidence type="ECO:0000313" key="3">
    <source>
        <dbReference type="Proteomes" id="UP000274504"/>
    </source>
</evidence>
<feature type="region of interest" description="Disordered" evidence="1">
    <location>
        <begin position="155"/>
        <end position="179"/>
    </location>
</feature>
<gene>
    <name evidence="2" type="ORF">HDID_LOCUS5046</name>
</gene>
<dbReference type="AlphaFoldDB" id="A0A0R3SJD3"/>
<sequence length="206" mass="23040">MATIYAEMHSSSRAPLFLPHSQYPVPVFPVICSNVTVSSHPVVSLSFSQSTSNTQSSDQMREREMNRKLKKKYLERRRRAKISNRTKAMYDLVFKMVGENAIRKTEICEMLGDCLTLMKCFYNVVEEDQILKLGVLPPSMLSSNSSGRCIRMQNPVTSLRKGKEKENSTPNSFASACSPVSTNLSLVQTASTPMERESADSGLEQS</sequence>
<feature type="region of interest" description="Disordered" evidence="1">
    <location>
        <begin position="187"/>
        <end position="206"/>
    </location>
</feature>